<gene>
    <name evidence="1" type="ORF">RF11_14300</name>
</gene>
<protein>
    <submittedName>
        <fullName evidence="1">Uncharacterized protein</fullName>
    </submittedName>
</protein>
<comment type="caution">
    <text evidence="1">The sequence shown here is derived from an EMBL/GenBank/DDBJ whole genome shotgun (WGS) entry which is preliminary data.</text>
</comment>
<organism evidence="1 2">
    <name type="scientific">Thelohanellus kitauei</name>
    <name type="common">Myxosporean</name>
    <dbReference type="NCBI Taxonomy" id="669202"/>
    <lineage>
        <taxon>Eukaryota</taxon>
        <taxon>Metazoa</taxon>
        <taxon>Cnidaria</taxon>
        <taxon>Myxozoa</taxon>
        <taxon>Myxosporea</taxon>
        <taxon>Bivalvulida</taxon>
        <taxon>Platysporina</taxon>
        <taxon>Myxobolidae</taxon>
        <taxon>Thelohanellus</taxon>
    </lineage>
</organism>
<reference evidence="1 2" key="1">
    <citation type="journal article" date="2014" name="Genome Biol. Evol.">
        <title>The genome of the myxosporean Thelohanellus kitauei shows adaptations to nutrient acquisition within its fish host.</title>
        <authorList>
            <person name="Yang Y."/>
            <person name="Xiong J."/>
            <person name="Zhou Z."/>
            <person name="Huo F."/>
            <person name="Miao W."/>
            <person name="Ran C."/>
            <person name="Liu Y."/>
            <person name="Zhang J."/>
            <person name="Feng J."/>
            <person name="Wang M."/>
            <person name="Wang M."/>
            <person name="Wang L."/>
            <person name="Yao B."/>
        </authorList>
    </citation>
    <scope>NUCLEOTIDE SEQUENCE [LARGE SCALE GENOMIC DNA]</scope>
    <source>
        <strain evidence="1">Wuqing</strain>
    </source>
</reference>
<accession>A0A0C2N113</accession>
<dbReference type="OrthoDB" id="1101576at2759"/>
<dbReference type="AlphaFoldDB" id="A0A0C2N113"/>
<dbReference type="Proteomes" id="UP000031668">
    <property type="component" value="Unassembled WGS sequence"/>
</dbReference>
<sequence>MLDVVDQVCTEHRRKFKKRTVARLIETTDNDLKPQPKRLVPSFQLFCLRLDNSHDIDDTGQLVIFLRRSSEKLETTEEFLTMESMKGITNREHIFECVKNAYHILE</sequence>
<dbReference type="PANTHER" id="PTHR45913:SF5">
    <property type="entry name" value="GENERAL TRANSCRIPTION FACTOR II-I REPEAT DOMAIN-CONTAINING PROTEIN 2A-LIKE PROTEIN"/>
    <property type="match status" value="1"/>
</dbReference>
<dbReference type="PANTHER" id="PTHR45913">
    <property type="entry name" value="EPM2A-INTERACTING PROTEIN 1"/>
    <property type="match status" value="1"/>
</dbReference>
<dbReference type="EMBL" id="JWZT01003130">
    <property type="protein sequence ID" value="KII67567.1"/>
    <property type="molecule type" value="Genomic_DNA"/>
</dbReference>
<proteinExistence type="predicted"/>
<keyword evidence="2" id="KW-1185">Reference proteome</keyword>
<evidence type="ECO:0000313" key="1">
    <source>
        <dbReference type="EMBL" id="KII67567.1"/>
    </source>
</evidence>
<evidence type="ECO:0000313" key="2">
    <source>
        <dbReference type="Proteomes" id="UP000031668"/>
    </source>
</evidence>
<name>A0A0C2N113_THEKT</name>